<feature type="transmembrane region" description="Helical" evidence="6">
    <location>
        <begin position="81"/>
        <end position="103"/>
    </location>
</feature>
<evidence type="ECO:0000256" key="1">
    <source>
        <dbReference type="ARBA" id="ARBA00004651"/>
    </source>
</evidence>
<evidence type="ECO:0000313" key="7">
    <source>
        <dbReference type="EMBL" id="PQM30937.1"/>
    </source>
</evidence>
<dbReference type="Proteomes" id="UP000031565">
    <property type="component" value="Unassembled WGS sequence"/>
</dbReference>
<feature type="transmembrane region" description="Helical" evidence="6">
    <location>
        <begin position="115"/>
        <end position="138"/>
    </location>
</feature>
<dbReference type="EMBL" id="JTLV02000001">
    <property type="protein sequence ID" value="PQM30937.1"/>
    <property type="molecule type" value="Genomic_DNA"/>
</dbReference>
<evidence type="ECO:0000313" key="8">
    <source>
        <dbReference type="Proteomes" id="UP000031565"/>
    </source>
</evidence>
<accession>A0A2P6FBV0</accession>
<dbReference type="OrthoDB" id="9811110at2"/>
<feature type="transmembrane region" description="Helical" evidence="6">
    <location>
        <begin position="337"/>
        <end position="359"/>
    </location>
</feature>
<feature type="transmembrane region" description="Helical" evidence="6">
    <location>
        <begin position="276"/>
        <end position="299"/>
    </location>
</feature>
<keyword evidence="2" id="KW-1003">Cell membrane</keyword>
<evidence type="ECO:0000256" key="2">
    <source>
        <dbReference type="ARBA" id="ARBA00022475"/>
    </source>
</evidence>
<organism evidence="7 8">
    <name type="scientific">Spiroplasma poulsonii</name>
    <dbReference type="NCBI Taxonomy" id="2138"/>
    <lineage>
        <taxon>Bacteria</taxon>
        <taxon>Bacillati</taxon>
        <taxon>Mycoplasmatota</taxon>
        <taxon>Mollicutes</taxon>
        <taxon>Entomoplasmatales</taxon>
        <taxon>Spiroplasmataceae</taxon>
        <taxon>Spiroplasma</taxon>
    </lineage>
</organism>
<feature type="transmembrane region" description="Helical" evidence="6">
    <location>
        <begin position="198"/>
        <end position="222"/>
    </location>
</feature>
<comment type="subcellular location">
    <subcellularLocation>
        <location evidence="1">Cell membrane</location>
        <topology evidence="1">Multi-pass membrane protein</topology>
    </subcellularLocation>
</comment>
<dbReference type="STRING" id="2138.SMSRO_v1c06990"/>
<dbReference type="GO" id="GO:0015297">
    <property type="term" value="F:antiporter activity"/>
    <property type="evidence" value="ECO:0007669"/>
    <property type="project" value="InterPro"/>
</dbReference>
<dbReference type="PANTHER" id="PTHR43823:SF3">
    <property type="entry name" value="MULTIDRUG EXPORT PROTEIN MEPA"/>
    <property type="match status" value="1"/>
</dbReference>
<feature type="transmembrane region" description="Helical" evidence="6">
    <location>
        <begin position="234"/>
        <end position="255"/>
    </location>
</feature>
<name>A0A2P6FBV0_9MOLU</name>
<evidence type="ECO:0000256" key="4">
    <source>
        <dbReference type="ARBA" id="ARBA00022989"/>
    </source>
</evidence>
<dbReference type="GO" id="GO:0005886">
    <property type="term" value="C:plasma membrane"/>
    <property type="evidence" value="ECO:0007669"/>
    <property type="project" value="UniProtKB-SubCell"/>
</dbReference>
<gene>
    <name evidence="7" type="primary">mepA_1</name>
    <name evidence="7" type="ORF">SMSRO_SF007300</name>
</gene>
<protein>
    <submittedName>
        <fullName evidence="7">Multidrug export protein MepA</fullName>
    </submittedName>
</protein>
<dbReference type="AlphaFoldDB" id="A0A2P6FBV0"/>
<keyword evidence="5 6" id="KW-0472">Membrane</keyword>
<dbReference type="PANTHER" id="PTHR43823">
    <property type="entry name" value="SPORULATION PROTEIN YKVU"/>
    <property type="match status" value="1"/>
</dbReference>
<keyword evidence="4 6" id="KW-1133">Transmembrane helix</keyword>
<dbReference type="InterPro" id="IPR002528">
    <property type="entry name" value="MATE_fam"/>
</dbReference>
<reference evidence="7 8" key="1">
    <citation type="journal article" date="2015" name="MBio">
        <title>Genome sequence of the Drosophila melanogaster male-killing Spiroplasma strain MSRO endosymbiont.</title>
        <authorList>
            <person name="Paredes J.C."/>
            <person name="Herren J.K."/>
            <person name="Schupfer F."/>
            <person name="Marin R."/>
            <person name="Claverol S."/>
            <person name="Kuo C.H."/>
            <person name="Lemaitre B."/>
            <person name="Beven L."/>
        </authorList>
    </citation>
    <scope>NUCLEOTIDE SEQUENCE [LARGE SCALE GENOMIC DNA]</scope>
    <source>
        <strain evidence="7 8">MSRO</strain>
    </source>
</reference>
<sequence>MEEKLIMTKREHKLRYAKPWSAIWYFCGPMVLIMVIQGLYNIIDKNMAQSFTSVDIMKRFIIDEHTANNLVNITTGYTMTAFYTLFAFASLFGVGASIVFSMEYGRRNIAQMRRIVGNMVGLQIVLSILVAIVLFFLMNEHFGALLVKAQMNGGMSGLAQSRYITLSWEYSRVFIFCAPLLFLSFALPTFLRTEGKVFIVLIMQIISIPVNVLFSFIFAKLAHLQMSGVMMGSMMAWIFNIVFSACVIIFSKNSYCKFNWREMIWSREIIKRSFPIGIGAFFLNFAMAIQVLISTILVVHLPGQDDVLITVNGQKVLTTSVGIYICQLVYSTVSPFIVIFTSAGVGLAQGATAICAYAFGAKKYKRIERIIFRVAILEVAWFTFVFLLILAFADKMMLIYNFPQELVGHYRWYTVLAFSTYIFASVTYTSMALYSAIGKSTQTLICSMLRSLIVMVPLSFIGYGVSLLTGNNIDYFILIGLNDLICAFIIGPMLISTWRKNKAKLIDHPDDFEQQNRNNLQANVVDAISLESDIK</sequence>
<feature type="transmembrane region" description="Helical" evidence="6">
    <location>
        <begin position="173"/>
        <end position="191"/>
    </location>
</feature>
<evidence type="ECO:0000256" key="5">
    <source>
        <dbReference type="ARBA" id="ARBA00023136"/>
    </source>
</evidence>
<dbReference type="GO" id="GO:0042910">
    <property type="term" value="F:xenobiotic transmembrane transporter activity"/>
    <property type="evidence" value="ECO:0007669"/>
    <property type="project" value="InterPro"/>
</dbReference>
<evidence type="ECO:0000256" key="3">
    <source>
        <dbReference type="ARBA" id="ARBA00022692"/>
    </source>
</evidence>
<feature type="transmembrane region" description="Helical" evidence="6">
    <location>
        <begin position="371"/>
        <end position="392"/>
    </location>
</feature>
<proteinExistence type="predicted"/>
<comment type="caution">
    <text evidence="7">The sequence shown here is derived from an EMBL/GenBank/DDBJ whole genome shotgun (WGS) entry which is preliminary data.</text>
</comment>
<feature type="transmembrane region" description="Helical" evidence="6">
    <location>
        <begin position="21"/>
        <end position="43"/>
    </location>
</feature>
<feature type="transmembrane region" description="Helical" evidence="6">
    <location>
        <begin position="449"/>
        <end position="469"/>
    </location>
</feature>
<feature type="transmembrane region" description="Helical" evidence="6">
    <location>
        <begin position="412"/>
        <end position="437"/>
    </location>
</feature>
<feature type="transmembrane region" description="Helical" evidence="6">
    <location>
        <begin position="475"/>
        <end position="495"/>
    </location>
</feature>
<keyword evidence="3 6" id="KW-0812">Transmembrane</keyword>
<dbReference type="InterPro" id="IPR051327">
    <property type="entry name" value="MATE_MepA_subfamily"/>
</dbReference>
<dbReference type="Pfam" id="PF01554">
    <property type="entry name" value="MatE"/>
    <property type="match status" value="2"/>
</dbReference>
<dbReference type="RefSeq" id="WP_040093101.1">
    <property type="nucleotide sequence ID" value="NZ_CM020866.1"/>
</dbReference>
<keyword evidence="8" id="KW-1185">Reference proteome</keyword>
<evidence type="ECO:0000256" key="6">
    <source>
        <dbReference type="SAM" id="Phobius"/>
    </source>
</evidence>